<dbReference type="Gene3D" id="2.40.10.10">
    <property type="entry name" value="Trypsin-like serine proteases"/>
    <property type="match status" value="2"/>
</dbReference>
<keyword evidence="3 8" id="KW-0732">Signal</keyword>
<dbReference type="GO" id="GO:0004252">
    <property type="term" value="F:serine-type endopeptidase activity"/>
    <property type="evidence" value="ECO:0007669"/>
    <property type="project" value="InterPro"/>
</dbReference>
<protein>
    <submittedName>
        <fullName evidence="10">Chymotrypsin-like protease CTRL-1 like protein</fullName>
    </submittedName>
</protein>
<dbReference type="PANTHER" id="PTHR24252:SF7">
    <property type="entry name" value="HYALIN"/>
    <property type="match status" value="1"/>
</dbReference>
<evidence type="ECO:0000256" key="3">
    <source>
        <dbReference type="ARBA" id="ARBA00022729"/>
    </source>
</evidence>
<name>A0A8T0FJY6_ARGBR</name>
<keyword evidence="11" id="KW-1185">Reference proteome</keyword>
<keyword evidence="2" id="KW-0964">Secreted</keyword>
<dbReference type="SMART" id="SM00020">
    <property type="entry name" value="Tryp_SPc"/>
    <property type="match status" value="1"/>
</dbReference>
<comment type="caution">
    <text evidence="10">The sequence shown here is derived from an EMBL/GenBank/DDBJ whole genome shotgun (WGS) entry which is preliminary data.</text>
</comment>
<reference evidence="10" key="1">
    <citation type="journal article" date="2020" name="bioRxiv">
        <title>Chromosome-level reference genome of the European wasp spider Argiope bruennichi: a resource for studies on range expansion and evolutionary adaptation.</title>
        <authorList>
            <person name="Sheffer M.M."/>
            <person name="Hoppe A."/>
            <person name="Krehenwinkel H."/>
            <person name="Uhl G."/>
            <person name="Kuss A.W."/>
            <person name="Jensen L."/>
            <person name="Jensen C."/>
            <person name="Gillespie R.G."/>
            <person name="Hoff K.J."/>
            <person name="Prost S."/>
        </authorList>
    </citation>
    <scope>NUCLEOTIDE SEQUENCE</scope>
</reference>
<dbReference type="GO" id="GO:0006508">
    <property type="term" value="P:proteolysis"/>
    <property type="evidence" value="ECO:0007669"/>
    <property type="project" value="UniProtKB-KW"/>
</dbReference>
<keyword evidence="6 10" id="KW-0645">Protease</keyword>
<dbReference type="Proteomes" id="UP000807504">
    <property type="component" value="Unassembled WGS sequence"/>
</dbReference>
<dbReference type="GO" id="GO:0005576">
    <property type="term" value="C:extracellular region"/>
    <property type="evidence" value="ECO:0007669"/>
    <property type="project" value="UniProtKB-SubCell"/>
</dbReference>
<keyword evidence="5" id="KW-0325">Glycoprotein</keyword>
<feature type="chain" id="PRO_5035947743" evidence="8">
    <location>
        <begin position="22"/>
        <end position="580"/>
    </location>
</feature>
<evidence type="ECO:0000256" key="2">
    <source>
        <dbReference type="ARBA" id="ARBA00022525"/>
    </source>
</evidence>
<evidence type="ECO:0000256" key="7">
    <source>
        <dbReference type="SAM" id="MobiDB-lite"/>
    </source>
</evidence>
<evidence type="ECO:0000313" key="11">
    <source>
        <dbReference type="Proteomes" id="UP000807504"/>
    </source>
</evidence>
<feature type="region of interest" description="Disordered" evidence="7">
    <location>
        <begin position="44"/>
        <end position="95"/>
    </location>
</feature>
<sequence length="580" mass="66019">MKVGLFLLFFVFINLSQNMEGKAVGKNIKLAGYPDYSYSLVKQSNTQKMGPEHKVKNRYKTSLTGETEQKSHVLSSELDEYVGKSNPNDRHSSNYDLESYENLELMLNSEFAQQDLQNSQQEKYYERKLDSNTLKWKENDPLESDQVFLHHKEGKESKYSNHKQHLPGNKVIVHSKSKEKIKTSIQTPEVNPDLPKTNVQSTARASQQFEFGSIPLELIHDASESLKVNQINLPTEDEFDLLNPSESVDLKVEDKRTLVGGNFASSLHNDQLFDKDNFNTLINNEDKKLFKTGINEMFEANFDSFVFNPSAQPLEKFQECKTPRNESGFCRYVQHCMLPSILNSIQHFMENMCIIQERFIGVCCPEFPVQKILVKWEDQLETFNDRNNSVETPQDCGVGTNTRVVGGNDADRKAWPWMVALLNNKKKFFCGGSLINNQYVLTAAHCTFGNSKDQMVARLGEYDFNSPREPHDDYRVTEIKRSGSVSDVLQEASFPVISNSECRTTHGIPIPSSLICAAAVSRDKGACNGDSGGPLMLLDKNDRWKVIGVVSWGRRGCNPKFPTVYTRVTHFMDWIRKHST</sequence>
<dbReference type="CDD" id="cd00190">
    <property type="entry name" value="Tryp_SPc"/>
    <property type="match status" value="1"/>
</dbReference>
<proteinExistence type="predicted"/>
<evidence type="ECO:0000313" key="10">
    <source>
        <dbReference type="EMBL" id="KAF8791544.1"/>
    </source>
</evidence>
<feature type="domain" description="Peptidase S1" evidence="9">
    <location>
        <begin position="404"/>
        <end position="580"/>
    </location>
</feature>
<dbReference type="EMBL" id="JABXBU010000011">
    <property type="protein sequence ID" value="KAF8791544.1"/>
    <property type="molecule type" value="Genomic_DNA"/>
</dbReference>
<evidence type="ECO:0000256" key="6">
    <source>
        <dbReference type="RuleBase" id="RU363034"/>
    </source>
</evidence>
<dbReference type="InterPro" id="IPR009003">
    <property type="entry name" value="Peptidase_S1_PA"/>
</dbReference>
<dbReference type="InterPro" id="IPR001254">
    <property type="entry name" value="Trypsin_dom"/>
</dbReference>
<dbReference type="InterPro" id="IPR033116">
    <property type="entry name" value="TRYPSIN_SER"/>
</dbReference>
<dbReference type="PANTHER" id="PTHR24252">
    <property type="entry name" value="ACROSIN-RELATED"/>
    <property type="match status" value="1"/>
</dbReference>
<dbReference type="InterPro" id="IPR018114">
    <property type="entry name" value="TRYPSIN_HIS"/>
</dbReference>
<dbReference type="AlphaFoldDB" id="A0A8T0FJY6"/>
<evidence type="ECO:0000256" key="5">
    <source>
        <dbReference type="ARBA" id="ARBA00023180"/>
    </source>
</evidence>
<evidence type="ECO:0000256" key="8">
    <source>
        <dbReference type="SAM" id="SignalP"/>
    </source>
</evidence>
<dbReference type="PROSITE" id="PS50240">
    <property type="entry name" value="TRYPSIN_DOM"/>
    <property type="match status" value="1"/>
</dbReference>
<comment type="subcellular location">
    <subcellularLocation>
        <location evidence="1">Secreted</location>
    </subcellularLocation>
</comment>
<dbReference type="FunFam" id="2.40.10.10:FF:000054">
    <property type="entry name" value="Complement C1r subcomponent"/>
    <property type="match status" value="1"/>
</dbReference>
<dbReference type="Pfam" id="PF00089">
    <property type="entry name" value="Trypsin"/>
    <property type="match status" value="2"/>
</dbReference>
<evidence type="ECO:0000256" key="1">
    <source>
        <dbReference type="ARBA" id="ARBA00004613"/>
    </source>
</evidence>
<accession>A0A8T0FJY6</accession>
<keyword evidence="6" id="KW-0378">Hydrolase</keyword>
<reference evidence="10" key="2">
    <citation type="submission" date="2020-06" db="EMBL/GenBank/DDBJ databases">
        <authorList>
            <person name="Sheffer M."/>
        </authorList>
    </citation>
    <scope>NUCLEOTIDE SEQUENCE</scope>
</reference>
<keyword evidence="4" id="KW-1015">Disulfide bond</keyword>
<feature type="signal peptide" evidence="8">
    <location>
        <begin position="1"/>
        <end position="21"/>
    </location>
</feature>
<gene>
    <name evidence="10" type="ORF">HNY73_006391</name>
</gene>
<evidence type="ECO:0000256" key="4">
    <source>
        <dbReference type="ARBA" id="ARBA00023157"/>
    </source>
</evidence>
<evidence type="ECO:0000259" key="9">
    <source>
        <dbReference type="PROSITE" id="PS50240"/>
    </source>
</evidence>
<dbReference type="InterPro" id="IPR043504">
    <property type="entry name" value="Peptidase_S1_PA_chymotrypsin"/>
</dbReference>
<dbReference type="PROSITE" id="PS00134">
    <property type="entry name" value="TRYPSIN_HIS"/>
    <property type="match status" value="1"/>
</dbReference>
<organism evidence="10 11">
    <name type="scientific">Argiope bruennichi</name>
    <name type="common">Wasp spider</name>
    <name type="synonym">Aranea bruennichi</name>
    <dbReference type="NCBI Taxonomy" id="94029"/>
    <lineage>
        <taxon>Eukaryota</taxon>
        <taxon>Metazoa</taxon>
        <taxon>Ecdysozoa</taxon>
        <taxon>Arthropoda</taxon>
        <taxon>Chelicerata</taxon>
        <taxon>Arachnida</taxon>
        <taxon>Araneae</taxon>
        <taxon>Araneomorphae</taxon>
        <taxon>Entelegynae</taxon>
        <taxon>Araneoidea</taxon>
        <taxon>Araneidae</taxon>
        <taxon>Argiope</taxon>
    </lineage>
</organism>
<keyword evidence="6" id="KW-0720">Serine protease</keyword>
<dbReference type="SUPFAM" id="SSF50494">
    <property type="entry name" value="Trypsin-like serine proteases"/>
    <property type="match status" value="1"/>
</dbReference>
<dbReference type="PROSITE" id="PS00135">
    <property type="entry name" value="TRYPSIN_SER"/>
    <property type="match status" value="1"/>
</dbReference>